<gene>
    <name evidence="1" type="ORF">SVUK_LOCUS17038</name>
</gene>
<dbReference type="OrthoDB" id="5809993at2759"/>
<keyword evidence="2" id="KW-1185">Reference proteome</keyword>
<evidence type="ECO:0000313" key="2">
    <source>
        <dbReference type="Proteomes" id="UP000270094"/>
    </source>
</evidence>
<dbReference type="EMBL" id="UYYB01115714">
    <property type="protein sequence ID" value="VDM82040.1"/>
    <property type="molecule type" value="Genomic_DNA"/>
</dbReference>
<accession>A0A3P7J975</accession>
<dbReference type="AlphaFoldDB" id="A0A3P7J975"/>
<name>A0A3P7J975_STRVU</name>
<evidence type="ECO:0000313" key="1">
    <source>
        <dbReference type="EMBL" id="VDM82040.1"/>
    </source>
</evidence>
<protein>
    <submittedName>
        <fullName evidence="1">Uncharacterized protein</fullName>
    </submittedName>
</protein>
<dbReference type="Proteomes" id="UP000270094">
    <property type="component" value="Unassembled WGS sequence"/>
</dbReference>
<reference evidence="1 2" key="1">
    <citation type="submission" date="2018-11" db="EMBL/GenBank/DDBJ databases">
        <authorList>
            <consortium name="Pathogen Informatics"/>
        </authorList>
    </citation>
    <scope>NUCLEOTIDE SEQUENCE [LARGE SCALE GENOMIC DNA]</scope>
</reference>
<organism evidence="1 2">
    <name type="scientific">Strongylus vulgaris</name>
    <name type="common">Blood worm</name>
    <dbReference type="NCBI Taxonomy" id="40348"/>
    <lineage>
        <taxon>Eukaryota</taxon>
        <taxon>Metazoa</taxon>
        <taxon>Ecdysozoa</taxon>
        <taxon>Nematoda</taxon>
        <taxon>Chromadorea</taxon>
        <taxon>Rhabditida</taxon>
        <taxon>Rhabditina</taxon>
        <taxon>Rhabditomorpha</taxon>
        <taxon>Strongyloidea</taxon>
        <taxon>Strongylidae</taxon>
        <taxon>Strongylus</taxon>
    </lineage>
</organism>
<sequence length="231" mass="26398">MLARLLHQNYREIPAKSRIQILVDAETFLAHSDLPQLFIYILGYLADETDLGVSLIGMNAIHRLFDSFRGVNIPELQLYFAAAVSQFDKLLDESQSDTELAALWLIDPTRLSKLYHLRCMTNLPTCDQQAQAERWVRFPNSLNDDIHKQVTAVCHYFFTHNVTREESLLEAHLKSRGNLWSTSVQLAACSHADRVIKLATKQIVATKNAAIFASMLQVMFQRFKYESILAN</sequence>
<dbReference type="Gene3D" id="1.25.50.20">
    <property type="match status" value="1"/>
</dbReference>
<proteinExistence type="predicted"/>